<accession>A0A6A6IT87</accession>
<protein>
    <submittedName>
        <fullName evidence="1">Uncharacterized protein</fullName>
    </submittedName>
</protein>
<organism evidence="1 2">
    <name type="scientific">Trematosphaeria pertusa</name>
    <dbReference type="NCBI Taxonomy" id="390896"/>
    <lineage>
        <taxon>Eukaryota</taxon>
        <taxon>Fungi</taxon>
        <taxon>Dikarya</taxon>
        <taxon>Ascomycota</taxon>
        <taxon>Pezizomycotina</taxon>
        <taxon>Dothideomycetes</taxon>
        <taxon>Pleosporomycetidae</taxon>
        <taxon>Pleosporales</taxon>
        <taxon>Massarineae</taxon>
        <taxon>Trematosphaeriaceae</taxon>
        <taxon>Trematosphaeria</taxon>
    </lineage>
</organism>
<keyword evidence="2" id="KW-1185">Reference proteome</keyword>
<dbReference type="EMBL" id="ML987191">
    <property type="protein sequence ID" value="KAF2253704.1"/>
    <property type="molecule type" value="Genomic_DNA"/>
</dbReference>
<gene>
    <name evidence="1" type="ORF">BU26DRAFT_501847</name>
</gene>
<dbReference type="GeneID" id="54579924"/>
<evidence type="ECO:0000313" key="2">
    <source>
        <dbReference type="Proteomes" id="UP000800094"/>
    </source>
</evidence>
<sequence length="206" mass="22395">MRTLRCTFALLDRRVPDLSFEDRRLDGLALRNALHQQHAINVNSNVARVRFYGSCERCGAIYSARIGRVCSEPASKLRYTCPRYGGGSGRSVRYTACVGAGIKRRARFVRDTLAHDTAAEASRGSGSKQSVRCTAGVGAGIKRRARFVCGTASPKVGLTRRFLPALDRDAEYPTATTTPQRAIGRTGKAYIGFTSRCSTVTATLTP</sequence>
<name>A0A6A6IT87_9PLEO</name>
<dbReference type="AlphaFoldDB" id="A0A6A6IT87"/>
<evidence type="ECO:0000313" key="1">
    <source>
        <dbReference type="EMBL" id="KAF2253704.1"/>
    </source>
</evidence>
<proteinExistence type="predicted"/>
<reference evidence="1" key="1">
    <citation type="journal article" date="2020" name="Stud. Mycol.">
        <title>101 Dothideomycetes genomes: a test case for predicting lifestyles and emergence of pathogens.</title>
        <authorList>
            <person name="Haridas S."/>
            <person name="Albert R."/>
            <person name="Binder M."/>
            <person name="Bloem J."/>
            <person name="Labutti K."/>
            <person name="Salamov A."/>
            <person name="Andreopoulos B."/>
            <person name="Baker S."/>
            <person name="Barry K."/>
            <person name="Bills G."/>
            <person name="Bluhm B."/>
            <person name="Cannon C."/>
            <person name="Castanera R."/>
            <person name="Culley D."/>
            <person name="Daum C."/>
            <person name="Ezra D."/>
            <person name="Gonzalez J."/>
            <person name="Henrissat B."/>
            <person name="Kuo A."/>
            <person name="Liang C."/>
            <person name="Lipzen A."/>
            <person name="Lutzoni F."/>
            <person name="Magnuson J."/>
            <person name="Mondo S."/>
            <person name="Nolan M."/>
            <person name="Ohm R."/>
            <person name="Pangilinan J."/>
            <person name="Park H.-J."/>
            <person name="Ramirez L."/>
            <person name="Alfaro M."/>
            <person name="Sun H."/>
            <person name="Tritt A."/>
            <person name="Yoshinaga Y."/>
            <person name="Zwiers L.-H."/>
            <person name="Turgeon B."/>
            <person name="Goodwin S."/>
            <person name="Spatafora J."/>
            <person name="Crous P."/>
            <person name="Grigoriev I."/>
        </authorList>
    </citation>
    <scope>NUCLEOTIDE SEQUENCE</scope>
    <source>
        <strain evidence="1">CBS 122368</strain>
    </source>
</reference>
<dbReference type="Proteomes" id="UP000800094">
    <property type="component" value="Unassembled WGS sequence"/>
</dbReference>
<dbReference type="RefSeq" id="XP_033688708.1">
    <property type="nucleotide sequence ID" value="XM_033826594.1"/>
</dbReference>